<proteinExistence type="predicted"/>
<keyword evidence="1" id="KW-1133">Transmembrane helix</keyword>
<reference evidence="2" key="2">
    <citation type="submission" date="2020-07" db="EMBL/GenBank/DDBJ databases">
        <authorList>
            <person name="Vera ALvarez R."/>
            <person name="Arias-Moreno D.M."/>
            <person name="Jimenez-Jacinto V."/>
            <person name="Jimenez-Bremont J.F."/>
            <person name="Swaminathan K."/>
            <person name="Moose S.P."/>
            <person name="Guerrero-Gonzalez M.L."/>
            <person name="Marino-Ramirez L."/>
            <person name="Landsman D."/>
            <person name="Rodriguez-Kessler M."/>
            <person name="Delgado-Sanchez P."/>
        </authorList>
    </citation>
    <scope>NUCLEOTIDE SEQUENCE</scope>
    <source>
        <tissue evidence="2">Cladode</tissue>
    </source>
</reference>
<sequence length="122" mass="14352">MEWFMLQRTIPTKDFIGAIPSGDLKCGIDINDWEINLKRITNNNRCRSRRRMVKVIKRVAFSSLRLLQLISSLLTIFMRSFDNFSLLLTELGPLSCSTLPWFFFYRHTQPLSLSLSPLSYRF</sequence>
<reference evidence="2" key="1">
    <citation type="journal article" date="2013" name="J. Plant Res.">
        <title>Effect of fungi and light on seed germination of three Opuntia species from semiarid lands of central Mexico.</title>
        <authorList>
            <person name="Delgado-Sanchez P."/>
            <person name="Jimenez-Bremont J.F."/>
            <person name="Guerrero-Gonzalez Mde L."/>
            <person name="Flores J."/>
        </authorList>
    </citation>
    <scope>NUCLEOTIDE SEQUENCE</scope>
    <source>
        <tissue evidence="2">Cladode</tissue>
    </source>
</reference>
<evidence type="ECO:0000313" key="2">
    <source>
        <dbReference type="EMBL" id="MBA4618776.1"/>
    </source>
</evidence>
<keyword evidence="1" id="KW-0472">Membrane</keyword>
<accession>A0A7C8YHS6</accession>
<evidence type="ECO:0000256" key="1">
    <source>
        <dbReference type="SAM" id="Phobius"/>
    </source>
</evidence>
<dbReference type="EMBL" id="GISG01022004">
    <property type="protein sequence ID" value="MBA4618776.1"/>
    <property type="molecule type" value="Transcribed_RNA"/>
</dbReference>
<organism evidence="2">
    <name type="scientific">Opuntia streptacantha</name>
    <name type="common">Prickly pear cactus</name>
    <name type="synonym">Opuntia cardona</name>
    <dbReference type="NCBI Taxonomy" id="393608"/>
    <lineage>
        <taxon>Eukaryota</taxon>
        <taxon>Viridiplantae</taxon>
        <taxon>Streptophyta</taxon>
        <taxon>Embryophyta</taxon>
        <taxon>Tracheophyta</taxon>
        <taxon>Spermatophyta</taxon>
        <taxon>Magnoliopsida</taxon>
        <taxon>eudicotyledons</taxon>
        <taxon>Gunneridae</taxon>
        <taxon>Pentapetalae</taxon>
        <taxon>Caryophyllales</taxon>
        <taxon>Cactineae</taxon>
        <taxon>Cactaceae</taxon>
        <taxon>Opuntioideae</taxon>
        <taxon>Opuntia</taxon>
    </lineage>
</organism>
<dbReference type="AlphaFoldDB" id="A0A7C8YHS6"/>
<protein>
    <submittedName>
        <fullName evidence="2">Uncharacterized protein</fullName>
    </submittedName>
</protein>
<keyword evidence="1" id="KW-0812">Transmembrane</keyword>
<name>A0A7C8YHS6_OPUST</name>
<feature type="transmembrane region" description="Helical" evidence="1">
    <location>
        <begin position="59"/>
        <end position="78"/>
    </location>
</feature>